<reference evidence="2 3" key="1">
    <citation type="journal article" date="2010" name="Science">
        <title>Genomic analysis of organismal complexity in the multicellular green alga Volvox carteri.</title>
        <authorList>
            <person name="Prochnik S.E."/>
            <person name="Umen J."/>
            <person name="Nedelcu A.M."/>
            <person name="Hallmann A."/>
            <person name="Miller S.M."/>
            <person name="Nishii I."/>
            <person name="Ferris P."/>
            <person name="Kuo A."/>
            <person name="Mitros T."/>
            <person name="Fritz-Laylin L.K."/>
            <person name="Hellsten U."/>
            <person name="Chapman J."/>
            <person name="Simakov O."/>
            <person name="Rensing S.A."/>
            <person name="Terry A."/>
            <person name="Pangilinan J."/>
            <person name="Kapitonov V."/>
            <person name="Jurka J."/>
            <person name="Salamov A."/>
            <person name="Shapiro H."/>
            <person name="Schmutz J."/>
            <person name="Grimwood J."/>
            <person name="Lindquist E."/>
            <person name="Lucas S."/>
            <person name="Grigoriev I.V."/>
            <person name="Schmitt R."/>
            <person name="Kirk D."/>
            <person name="Rokhsar D.S."/>
        </authorList>
    </citation>
    <scope>NUCLEOTIDE SEQUENCE [LARGE SCALE GENOMIC DNA]</scope>
    <source>
        <strain evidence="3">f. Nagariensis / Eve</strain>
    </source>
</reference>
<dbReference type="CDD" id="cd00838">
    <property type="entry name" value="MPP_superfamily"/>
    <property type="match status" value="1"/>
</dbReference>
<feature type="region of interest" description="Disordered" evidence="1">
    <location>
        <begin position="179"/>
        <end position="212"/>
    </location>
</feature>
<dbReference type="InParanoid" id="D8TI75"/>
<evidence type="ECO:0008006" key="4">
    <source>
        <dbReference type="Google" id="ProtNLM"/>
    </source>
</evidence>
<dbReference type="Proteomes" id="UP000001058">
    <property type="component" value="Unassembled WGS sequence"/>
</dbReference>
<dbReference type="SUPFAM" id="SSF56300">
    <property type="entry name" value="Metallo-dependent phosphatases"/>
    <property type="match status" value="1"/>
</dbReference>
<dbReference type="AlphaFoldDB" id="D8TI75"/>
<evidence type="ECO:0000256" key="1">
    <source>
        <dbReference type="SAM" id="MobiDB-lite"/>
    </source>
</evidence>
<dbReference type="KEGG" id="vcn:VOLCADRAFT_86219"/>
<feature type="non-terminal residue" evidence="2">
    <location>
        <position position="282"/>
    </location>
</feature>
<dbReference type="GeneID" id="9621369"/>
<sequence>MRSGPPAGVSLVCEAISDLLRRISVTRFQNDVLLVAGDVADSLPAIRETLRFLKERFGRVFYVPGATGNHCLWLRPNLEEDSFPDSFCKLWALLAECDELGVETVAAEVAPGVVVVPLLSWYSATFDTADPRPGRYQFDSWCRWPVRDLDLWQVMLRLNDVSLAAVGRWQQYKLQQQQQKAEYQGPLPPPPAPQQRQQQQQGESGPVDAGGAVTVQSNLPQALAKPGRSGQGGANVGLGQPMQPSPLPALLASNSSTVITMTHFLPHPKLPFPRFVPEMAKA</sequence>
<proteinExistence type="predicted"/>
<keyword evidence="3" id="KW-1185">Reference proteome</keyword>
<dbReference type="RefSeq" id="XP_002945851.1">
    <property type="nucleotide sequence ID" value="XM_002945805.1"/>
</dbReference>
<protein>
    <recommendedName>
        <fullName evidence="4">Calcineurin-like phosphoesterase domain-containing protein</fullName>
    </recommendedName>
</protein>
<dbReference type="InterPro" id="IPR052963">
    <property type="entry name" value="Pantetheine_PDE"/>
</dbReference>
<dbReference type="EMBL" id="GL378323">
    <property type="protein sequence ID" value="EFJ52846.1"/>
    <property type="molecule type" value="Genomic_DNA"/>
</dbReference>
<accession>D8TI75</accession>
<feature type="region of interest" description="Disordered" evidence="1">
    <location>
        <begin position="222"/>
        <end position="241"/>
    </location>
</feature>
<organism evidence="3">
    <name type="scientific">Volvox carteri f. nagariensis</name>
    <dbReference type="NCBI Taxonomy" id="3068"/>
    <lineage>
        <taxon>Eukaryota</taxon>
        <taxon>Viridiplantae</taxon>
        <taxon>Chlorophyta</taxon>
        <taxon>core chlorophytes</taxon>
        <taxon>Chlorophyceae</taxon>
        <taxon>CS clade</taxon>
        <taxon>Chlamydomonadales</taxon>
        <taxon>Volvocaceae</taxon>
        <taxon>Volvox</taxon>
    </lineage>
</organism>
<evidence type="ECO:0000313" key="2">
    <source>
        <dbReference type="EMBL" id="EFJ52846.1"/>
    </source>
</evidence>
<name>D8TI75_VOLCA</name>
<gene>
    <name evidence="2" type="ORF">VOLCADRAFT_86219</name>
</gene>
<dbReference type="STRING" id="3068.D8TI75"/>
<dbReference type="OrthoDB" id="550558at2759"/>
<dbReference type="PANTHER" id="PTHR36492:SF2">
    <property type="entry name" value="[ACYL-CARRIER-PROTEIN] PHOSPHODIESTERASE PPTH"/>
    <property type="match status" value="1"/>
</dbReference>
<dbReference type="InterPro" id="IPR029052">
    <property type="entry name" value="Metallo-depent_PP-like"/>
</dbReference>
<evidence type="ECO:0000313" key="3">
    <source>
        <dbReference type="Proteomes" id="UP000001058"/>
    </source>
</evidence>
<dbReference type="PANTHER" id="PTHR36492">
    <property type="match status" value="1"/>
</dbReference>
<dbReference type="eggNOG" id="ENOG502QPJI">
    <property type="taxonomic scope" value="Eukaryota"/>
</dbReference>